<organism evidence="1">
    <name type="scientific">bioreactor metagenome</name>
    <dbReference type="NCBI Taxonomy" id="1076179"/>
    <lineage>
        <taxon>unclassified sequences</taxon>
        <taxon>metagenomes</taxon>
        <taxon>ecological metagenomes</taxon>
    </lineage>
</organism>
<protein>
    <recommendedName>
        <fullName evidence="2">DUF935 family protein</fullName>
    </recommendedName>
</protein>
<gene>
    <name evidence="1" type="ORF">SDC9_00385</name>
</gene>
<evidence type="ECO:0008006" key="2">
    <source>
        <dbReference type="Google" id="ProtNLM"/>
    </source>
</evidence>
<proteinExistence type="predicted"/>
<name>A0A644SJS6_9ZZZZ</name>
<reference evidence="1" key="1">
    <citation type="submission" date="2019-08" db="EMBL/GenBank/DDBJ databases">
        <authorList>
            <person name="Kucharzyk K."/>
            <person name="Murdoch R.W."/>
            <person name="Higgins S."/>
            <person name="Loffler F."/>
        </authorList>
    </citation>
    <scope>NUCLEOTIDE SEQUENCE</scope>
</reference>
<dbReference type="Pfam" id="PF06074">
    <property type="entry name" value="Portal_Mu"/>
    <property type="match status" value="1"/>
</dbReference>
<evidence type="ECO:0000313" key="1">
    <source>
        <dbReference type="EMBL" id="MPL54919.1"/>
    </source>
</evidence>
<dbReference type="InterPro" id="IPR009279">
    <property type="entry name" value="Portal_Mu"/>
</dbReference>
<sequence>MRFQTIIDWFSLGANTPETKTTKPVFSTAPKSISRVRKDIADWNKALQMAKLEENPKTWSLYNLLDEILQDALLKSQVENRKNKSLSQTFSIVGKDGKINKEITDLLQNQIFVNEVNSEILNTKLLKHSLGQWIYENGRLKFDLIPRQNVDPVNGLVYLDYTEDKFIKYRDMKEYGVWVIEFGDTRLSADFGLVNSVVPHVLFKKFAQSCWSELCEIYGIPPRVMKTNTQDKRMLNRAEAMMRDMGAAAYFIIDETEKFEWAQGVATNGDVYKNLIQLCNNEISMPISGAIIGQDTVNGNRSKEQASQNLLDDLVQADLSLIEQEWNSKILKSLQLIGFIPQGEYYFEYDKAEDLDKLFGYTKDLLNAGKEVDEKWITDKFGVPITGERQNQNSQKLSADFFY</sequence>
<dbReference type="EMBL" id="VSSQ01000001">
    <property type="protein sequence ID" value="MPL54919.1"/>
    <property type="molecule type" value="Genomic_DNA"/>
</dbReference>
<comment type="caution">
    <text evidence="1">The sequence shown here is derived from an EMBL/GenBank/DDBJ whole genome shotgun (WGS) entry which is preliminary data.</text>
</comment>
<dbReference type="AlphaFoldDB" id="A0A644SJS6"/>
<accession>A0A644SJS6</accession>